<reference evidence="3" key="1">
    <citation type="journal article" date="2019" name="Int. J. Syst. Evol. Microbiol.">
        <title>The Global Catalogue of Microorganisms (GCM) 10K type strain sequencing project: providing services to taxonomists for standard genome sequencing and annotation.</title>
        <authorList>
            <consortium name="The Broad Institute Genomics Platform"/>
            <consortium name="The Broad Institute Genome Sequencing Center for Infectious Disease"/>
            <person name="Wu L."/>
            <person name="Ma J."/>
        </authorList>
    </citation>
    <scope>NUCLEOTIDE SEQUENCE [LARGE SCALE GENOMIC DNA]</scope>
    <source>
        <strain evidence="3">KCTC 22671</strain>
    </source>
</reference>
<dbReference type="Proteomes" id="UP001597534">
    <property type="component" value="Unassembled WGS sequence"/>
</dbReference>
<proteinExistence type="predicted"/>
<evidence type="ECO:0000313" key="2">
    <source>
        <dbReference type="EMBL" id="MFD2892272.1"/>
    </source>
</evidence>
<evidence type="ECO:0000256" key="1">
    <source>
        <dbReference type="SAM" id="SignalP"/>
    </source>
</evidence>
<dbReference type="EMBL" id="JBHUPC010000013">
    <property type="protein sequence ID" value="MFD2892272.1"/>
    <property type="molecule type" value="Genomic_DNA"/>
</dbReference>
<keyword evidence="1" id="KW-0732">Signal</keyword>
<evidence type="ECO:0000313" key="3">
    <source>
        <dbReference type="Proteomes" id="UP001597534"/>
    </source>
</evidence>
<accession>A0ABW5YNC1</accession>
<feature type="signal peptide" evidence="1">
    <location>
        <begin position="1"/>
        <end position="19"/>
    </location>
</feature>
<dbReference type="InterPro" id="IPR011467">
    <property type="entry name" value="DUF1573"/>
</dbReference>
<feature type="chain" id="PRO_5045773166" evidence="1">
    <location>
        <begin position="20"/>
        <end position="153"/>
    </location>
</feature>
<dbReference type="PANTHER" id="PTHR37833:SF1">
    <property type="entry name" value="SIGNAL PEPTIDE PROTEIN"/>
    <property type="match status" value="1"/>
</dbReference>
<dbReference type="RefSeq" id="WP_379811914.1">
    <property type="nucleotide sequence ID" value="NZ_JBHUPC010000013.1"/>
</dbReference>
<protein>
    <submittedName>
        <fullName evidence="2">DUF1573 domain-containing protein</fullName>
    </submittedName>
</protein>
<dbReference type="Gene3D" id="2.60.40.10">
    <property type="entry name" value="Immunoglobulins"/>
    <property type="match status" value="1"/>
</dbReference>
<dbReference type="InterPro" id="IPR013783">
    <property type="entry name" value="Ig-like_fold"/>
</dbReference>
<comment type="caution">
    <text evidence="2">The sequence shown here is derived from an EMBL/GenBank/DDBJ whole genome shotgun (WGS) entry which is preliminary data.</text>
</comment>
<gene>
    <name evidence="2" type="ORF">ACFS5J_09635</name>
</gene>
<dbReference type="PANTHER" id="PTHR37833">
    <property type="entry name" value="LIPOPROTEIN-RELATED"/>
    <property type="match status" value="1"/>
</dbReference>
<dbReference type="Pfam" id="PF07610">
    <property type="entry name" value="DUF1573"/>
    <property type="match status" value="1"/>
</dbReference>
<keyword evidence="3" id="KW-1185">Reference proteome</keyword>
<sequence length="153" mass="16475">MKILKLTLVALFVSSLSFAQKAELKKAGVPQQANAQAPSKASVLKWDAENHEFGELEKGKPASYDFTFTNTSKETILITNVKPSCGCTAANYTKTPIKPGDKGFVTATYNAANPGSFHKTITVTTNEEGAAPKVLVIKGKVNKPEEEKSIMLK</sequence>
<name>A0ABW5YNC1_9FLAO</name>
<organism evidence="2 3">
    <name type="scientific">Flavobacterium chuncheonense</name>
    <dbReference type="NCBI Taxonomy" id="2026653"/>
    <lineage>
        <taxon>Bacteria</taxon>
        <taxon>Pseudomonadati</taxon>
        <taxon>Bacteroidota</taxon>
        <taxon>Flavobacteriia</taxon>
        <taxon>Flavobacteriales</taxon>
        <taxon>Flavobacteriaceae</taxon>
        <taxon>Flavobacterium</taxon>
    </lineage>
</organism>